<proteinExistence type="inferred from homology"/>
<accession>A0A1I2DFC0</accession>
<evidence type="ECO:0000256" key="2">
    <source>
        <dbReference type="ARBA" id="ARBA00022741"/>
    </source>
</evidence>
<evidence type="ECO:0000313" key="6">
    <source>
        <dbReference type="Proteomes" id="UP000198896"/>
    </source>
</evidence>
<comment type="similarity">
    <text evidence="1">Belongs to the GSP E family.</text>
</comment>
<dbReference type="GO" id="GO:0005886">
    <property type="term" value="C:plasma membrane"/>
    <property type="evidence" value="ECO:0007669"/>
    <property type="project" value="TreeGrafter"/>
</dbReference>
<gene>
    <name evidence="5" type="ORF">SAMN05216245_1205</name>
</gene>
<organism evidence="5 6">
    <name type="scientific">Succiniclasticum ruminis DSM 9236</name>
    <dbReference type="NCBI Taxonomy" id="1123323"/>
    <lineage>
        <taxon>Bacteria</taxon>
        <taxon>Bacillati</taxon>
        <taxon>Bacillota</taxon>
        <taxon>Negativicutes</taxon>
        <taxon>Acidaminococcales</taxon>
        <taxon>Acidaminococcaceae</taxon>
        <taxon>Succiniclasticum</taxon>
    </lineage>
</organism>
<dbReference type="Gene3D" id="3.40.50.300">
    <property type="entry name" value="P-loop containing nucleotide triphosphate hydrolases"/>
    <property type="match status" value="1"/>
</dbReference>
<reference evidence="5 6" key="1">
    <citation type="submission" date="2016-10" db="EMBL/GenBank/DDBJ databases">
        <authorList>
            <person name="de Groot N.N."/>
        </authorList>
    </citation>
    <scope>NUCLEOTIDE SEQUENCE [LARGE SCALE GENOMIC DNA]</scope>
    <source>
        <strain evidence="5 6">DSM 9236</strain>
    </source>
</reference>
<evidence type="ECO:0000259" key="4">
    <source>
        <dbReference type="Pfam" id="PF00437"/>
    </source>
</evidence>
<protein>
    <submittedName>
        <fullName evidence="5">General secretion pathway protein E/type IV pilus assembly protein PilB</fullName>
    </submittedName>
</protein>
<dbReference type="GO" id="GO:0005524">
    <property type="term" value="F:ATP binding"/>
    <property type="evidence" value="ECO:0007669"/>
    <property type="project" value="UniProtKB-KW"/>
</dbReference>
<dbReference type="AlphaFoldDB" id="A0A1I2DFC0"/>
<dbReference type="GO" id="GO:0016887">
    <property type="term" value="F:ATP hydrolysis activity"/>
    <property type="evidence" value="ECO:0007669"/>
    <property type="project" value="TreeGrafter"/>
</dbReference>
<feature type="domain" description="Bacterial type II secretion system protein E" evidence="4">
    <location>
        <begin position="1"/>
        <end position="184"/>
    </location>
</feature>
<dbReference type="PANTHER" id="PTHR30258">
    <property type="entry name" value="TYPE II SECRETION SYSTEM PROTEIN GSPE-RELATED"/>
    <property type="match status" value="1"/>
</dbReference>
<dbReference type="Pfam" id="PF00437">
    <property type="entry name" value="T2SSE"/>
    <property type="match status" value="1"/>
</dbReference>
<dbReference type="InterPro" id="IPR001482">
    <property type="entry name" value="T2SS/T4SS_dom"/>
</dbReference>
<keyword evidence="6" id="KW-1185">Reference proteome</keyword>
<dbReference type="PANTHER" id="PTHR30258:SF2">
    <property type="entry name" value="COMG OPERON PROTEIN 1"/>
    <property type="match status" value="1"/>
</dbReference>
<dbReference type="OrthoDB" id="9808272at2"/>
<evidence type="ECO:0000256" key="1">
    <source>
        <dbReference type="ARBA" id="ARBA00006611"/>
    </source>
</evidence>
<dbReference type="STRING" id="1123323.SAMN05216245_1205"/>
<sequence>MIGEIRDRETAEIAIQAALTGHLVFSTLHTNTAAGAVTRLLDMGIEPYLAASALRGVVAQRLVRKLCPACKEKYMADKGMWGWKRFRNPVCDENMGDALKPPDGLILYRQSGCDACRRSGYRGRMAVHEVLPVNAVLKDKISRGASEQELWNAAKTVFPDISSLEEDGMQKVKQGITSVQELLRVLGTV</sequence>
<dbReference type="InterPro" id="IPR027417">
    <property type="entry name" value="P-loop_NTPase"/>
</dbReference>
<name>A0A1I2DFC0_9FIRM</name>
<evidence type="ECO:0000256" key="3">
    <source>
        <dbReference type="ARBA" id="ARBA00022840"/>
    </source>
</evidence>
<dbReference type="Proteomes" id="UP000198896">
    <property type="component" value="Unassembled WGS sequence"/>
</dbReference>
<evidence type="ECO:0000313" key="5">
    <source>
        <dbReference type="EMBL" id="SFE79305.1"/>
    </source>
</evidence>
<keyword evidence="3" id="KW-0067">ATP-binding</keyword>
<dbReference type="EMBL" id="FONL01000020">
    <property type="protein sequence ID" value="SFE79305.1"/>
    <property type="molecule type" value="Genomic_DNA"/>
</dbReference>
<dbReference type="SUPFAM" id="SSF52540">
    <property type="entry name" value="P-loop containing nucleoside triphosphate hydrolases"/>
    <property type="match status" value="1"/>
</dbReference>
<keyword evidence="2" id="KW-0547">Nucleotide-binding</keyword>